<protein>
    <recommendedName>
        <fullName evidence="1">N-acetyltransferase domain-containing protein</fullName>
    </recommendedName>
</protein>
<dbReference type="STRING" id="645134.A0A0L0HT68"/>
<dbReference type="OMA" id="FGAPMQR"/>
<dbReference type="OrthoDB" id="41238at2759"/>
<dbReference type="InterPro" id="IPR000182">
    <property type="entry name" value="GNAT_dom"/>
</dbReference>
<dbReference type="GO" id="GO:1990189">
    <property type="term" value="F:protein N-terminal-serine acetyltransferase activity"/>
    <property type="evidence" value="ECO:0007669"/>
    <property type="project" value="TreeGrafter"/>
</dbReference>
<dbReference type="InterPro" id="IPR016181">
    <property type="entry name" value="Acyl_CoA_acyltransferase"/>
</dbReference>
<proteinExistence type="predicted"/>
<dbReference type="RefSeq" id="XP_016612585.1">
    <property type="nucleotide sequence ID" value="XM_016748602.1"/>
</dbReference>
<organism evidence="2 3">
    <name type="scientific">Spizellomyces punctatus (strain DAOM BR117)</name>
    <dbReference type="NCBI Taxonomy" id="645134"/>
    <lineage>
        <taxon>Eukaryota</taxon>
        <taxon>Fungi</taxon>
        <taxon>Fungi incertae sedis</taxon>
        <taxon>Chytridiomycota</taxon>
        <taxon>Chytridiomycota incertae sedis</taxon>
        <taxon>Chytridiomycetes</taxon>
        <taxon>Spizellomycetales</taxon>
        <taxon>Spizellomycetaceae</taxon>
        <taxon>Spizellomyces</taxon>
    </lineage>
</organism>
<dbReference type="GeneID" id="27684011"/>
<dbReference type="eggNOG" id="ENOG502RYBC">
    <property type="taxonomic scope" value="Eukaryota"/>
</dbReference>
<dbReference type="PANTHER" id="PTHR43441">
    <property type="entry name" value="RIBOSOMAL-PROTEIN-SERINE ACETYLTRANSFERASE"/>
    <property type="match status" value="1"/>
</dbReference>
<dbReference type="SUPFAM" id="SSF55729">
    <property type="entry name" value="Acyl-CoA N-acyltransferases (Nat)"/>
    <property type="match status" value="1"/>
</dbReference>
<dbReference type="Pfam" id="PF13302">
    <property type="entry name" value="Acetyltransf_3"/>
    <property type="match status" value="1"/>
</dbReference>
<dbReference type="Gene3D" id="3.40.630.30">
    <property type="match status" value="1"/>
</dbReference>
<dbReference type="InterPro" id="IPR051908">
    <property type="entry name" value="Ribosomal_N-acetyltransferase"/>
</dbReference>
<evidence type="ECO:0000313" key="2">
    <source>
        <dbReference type="EMBL" id="KND04546.1"/>
    </source>
</evidence>
<dbReference type="PANTHER" id="PTHR43441:SF2">
    <property type="entry name" value="FAMILY ACETYLTRANSFERASE, PUTATIVE (AFU_ORTHOLOGUE AFUA_7G00850)-RELATED"/>
    <property type="match status" value="1"/>
</dbReference>
<evidence type="ECO:0000313" key="3">
    <source>
        <dbReference type="Proteomes" id="UP000053201"/>
    </source>
</evidence>
<keyword evidence="3" id="KW-1185">Reference proteome</keyword>
<evidence type="ECO:0000259" key="1">
    <source>
        <dbReference type="Pfam" id="PF13302"/>
    </source>
</evidence>
<dbReference type="GO" id="GO:0008999">
    <property type="term" value="F:protein-N-terminal-alanine acetyltransferase activity"/>
    <property type="evidence" value="ECO:0007669"/>
    <property type="project" value="TreeGrafter"/>
</dbReference>
<dbReference type="InParanoid" id="A0A0L0HT68"/>
<sequence>MQSEEPKFVVQPFHNWNGSCTLFEPVQLEGPRLRLTPTTADDLPELYSLSHNQGQNVFEHFPWGPFESVEEFERFHLGPKLLGSPNAMMFTVWLLPHGDNKNEELKRIGVFGYINIVPQHKNIEIGPVWLNPGTHGAGFATEAGYLLIRHAFENLQYVHVEWRAHHLNVASRQCAASIGFQQDGYLRKHMLLHGQWRHTVILTITDDDWKEGVKDRLEVKLLAKLRN</sequence>
<gene>
    <name evidence="2" type="ORF">SPPG_00271</name>
</gene>
<feature type="domain" description="N-acetyltransferase" evidence="1">
    <location>
        <begin position="32"/>
        <end position="181"/>
    </location>
</feature>
<name>A0A0L0HT68_SPIPD</name>
<reference evidence="2 3" key="1">
    <citation type="submission" date="2009-08" db="EMBL/GenBank/DDBJ databases">
        <title>The Genome Sequence of Spizellomyces punctatus strain DAOM BR117.</title>
        <authorList>
            <consortium name="The Broad Institute Genome Sequencing Platform"/>
            <person name="Russ C."/>
            <person name="Cuomo C."/>
            <person name="Shea T."/>
            <person name="Young S.K."/>
            <person name="Zeng Q."/>
            <person name="Koehrsen M."/>
            <person name="Haas B."/>
            <person name="Borodovsky M."/>
            <person name="Guigo R."/>
            <person name="Alvarado L."/>
            <person name="Berlin A."/>
            <person name="Bochicchio J."/>
            <person name="Borenstein D."/>
            <person name="Chapman S."/>
            <person name="Chen Z."/>
            <person name="Engels R."/>
            <person name="Freedman E."/>
            <person name="Gellesch M."/>
            <person name="Goldberg J."/>
            <person name="Griggs A."/>
            <person name="Gujja S."/>
            <person name="Heiman D."/>
            <person name="Hepburn T."/>
            <person name="Howarth C."/>
            <person name="Jen D."/>
            <person name="Larson L."/>
            <person name="Lewis B."/>
            <person name="Mehta T."/>
            <person name="Park D."/>
            <person name="Pearson M."/>
            <person name="Roberts A."/>
            <person name="Saif S."/>
            <person name="Shenoy N."/>
            <person name="Sisk P."/>
            <person name="Stolte C."/>
            <person name="Sykes S."/>
            <person name="Thomson T."/>
            <person name="Walk T."/>
            <person name="White J."/>
            <person name="Yandava C."/>
            <person name="Burger G."/>
            <person name="Gray M.W."/>
            <person name="Holland P.W.H."/>
            <person name="King N."/>
            <person name="Lang F.B.F."/>
            <person name="Roger A.J."/>
            <person name="Ruiz-Trillo I."/>
            <person name="Lander E."/>
            <person name="Nusbaum C."/>
        </authorList>
    </citation>
    <scope>NUCLEOTIDE SEQUENCE [LARGE SCALE GENOMIC DNA]</scope>
    <source>
        <strain evidence="2 3">DAOM BR117</strain>
    </source>
</reference>
<accession>A0A0L0HT68</accession>
<dbReference type="AlphaFoldDB" id="A0A0L0HT68"/>
<dbReference type="Proteomes" id="UP000053201">
    <property type="component" value="Unassembled WGS sequence"/>
</dbReference>
<dbReference type="EMBL" id="KQ257450">
    <property type="protein sequence ID" value="KND04546.1"/>
    <property type="molecule type" value="Genomic_DNA"/>
</dbReference>
<dbReference type="VEuPathDB" id="FungiDB:SPPG_00271"/>